<evidence type="ECO:0000313" key="4">
    <source>
        <dbReference type="EMBL" id="OOQ57270.1"/>
    </source>
</evidence>
<dbReference type="EMBL" id="MBTF01000036">
    <property type="protein sequence ID" value="OOQ57270.1"/>
    <property type="molecule type" value="Genomic_DNA"/>
</dbReference>
<dbReference type="InterPro" id="IPR011330">
    <property type="entry name" value="Glyco_hydro/deAcase_b/a-brl"/>
</dbReference>
<dbReference type="AlphaFoldDB" id="A0A1S9P8G9"/>
<evidence type="ECO:0000256" key="1">
    <source>
        <dbReference type="ARBA" id="ARBA00004613"/>
    </source>
</evidence>
<comment type="subcellular location">
    <subcellularLocation>
        <location evidence="1">Secreted</location>
    </subcellularLocation>
</comment>
<dbReference type="STRING" id="1792845.BC343_14230"/>
<evidence type="ECO:0000313" key="5">
    <source>
        <dbReference type="Proteomes" id="UP000189739"/>
    </source>
</evidence>
<reference evidence="4 5" key="1">
    <citation type="submission" date="2016-07" db="EMBL/GenBank/DDBJ databases">
        <title>Genomic analysis of zinc-resistant bacterium Mucilaginibacter pedocola TBZ30.</title>
        <authorList>
            <person name="Huang J."/>
            <person name="Tang J."/>
        </authorList>
    </citation>
    <scope>NUCLEOTIDE SEQUENCE [LARGE SCALE GENOMIC DNA]</scope>
    <source>
        <strain evidence="4 5">TBZ30</strain>
    </source>
</reference>
<dbReference type="GO" id="GO:0005576">
    <property type="term" value="C:extracellular region"/>
    <property type="evidence" value="ECO:0007669"/>
    <property type="project" value="UniProtKB-SubCell"/>
</dbReference>
<gene>
    <name evidence="4" type="ORF">BC343_14230</name>
</gene>
<dbReference type="OrthoDB" id="9778320at2"/>
<name>A0A1S9P8G9_9SPHI</name>
<organism evidence="4 5">
    <name type="scientific">Mucilaginibacter pedocola</name>
    <dbReference type="NCBI Taxonomy" id="1792845"/>
    <lineage>
        <taxon>Bacteria</taxon>
        <taxon>Pseudomonadati</taxon>
        <taxon>Bacteroidota</taxon>
        <taxon>Sphingobacteriia</taxon>
        <taxon>Sphingobacteriales</taxon>
        <taxon>Sphingobacteriaceae</taxon>
        <taxon>Mucilaginibacter</taxon>
    </lineage>
</organism>
<proteinExistence type="predicted"/>
<sequence length="333" mass="37968">MDVLQKIAGRTSQKMRRLRGGLSHFTGADKRFYARARGSRILCYHGVCQSHPTKFNSLFITKETFEQHLQYYMRYFNMVSLDDYYKQNFSNNKFNICLTFDDGFANNYHYVLPLLERYEVPATFFVTGIGAAGYDILWNDMLSIAGLYGPESFTFEGGTYRKNKHRQYCNTAGQSLNNLLRQTGFGQKAELLRMLDKTLPFRRLKQETDYWLQMSAEEITRASRSPFVTIGAHGYYHNDLAGISAADAAKEMADCKYYLEGLTGKAENSIAFPYGSYNANVTAAAKQCGYTQLLTVDIKDPADHNDVSLRERLTINPFISITNQLYANINGAY</sequence>
<dbReference type="PANTHER" id="PTHR34216">
    <property type="match status" value="1"/>
</dbReference>
<dbReference type="Pfam" id="PF01522">
    <property type="entry name" value="Polysacc_deac_1"/>
    <property type="match status" value="2"/>
</dbReference>
<dbReference type="RefSeq" id="WP_078350560.1">
    <property type="nucleotide sequence ID" value="NZ_MBTF01000036.1"/>
</dbReference>
<accession>A0A1S9P8G9</accession>
<evidence type="ECO:0000256" key="2">
    <source>
        <dbReference type="ARBA" id="ARBA00022729"/>
    </source>
</evidence>
<dbReference type="InterPro" id="IPR051398">
    <property type="entry name" value="Polysacch_Deacetylase"/>
</dbReference>
<dbReference type="PANTHER" id="PTHR34216:SF3">
    <property type="entry name" value="POLY-BETA-1,6-N-ACETYL-D-GLUCOSAMINE N-DEACETYLASE"/>
    <property type="match status" value="1"/>
</dbReference>
<dbReference type="InterPro" id="IPR002509">
    <property type="entry name" value="NODB_dom"/>
</dbReference>
<dbReference type="Gene3D" id="3.20.20.370">
    <property type="entry name" value="Glycoside hydrolase/deacetylase"/>
    <property type="match status" value="1"/>
</dbReference>
<comment type="caution">
    <text evidence="4">The sequence shown here is derived from an EMBL/GenBank/DDBJ whole genome shotgun (WGS) entry which is preliminary data.</text>
</comment>
<feature type="domain" description="NodB homology" evidence="3">
    <location>
        <begin position="94"/>
        <end position="333"/>
    </location>
</feature>
<evidence type="ECO:0000259" key="3">
    <source>
        <dbReference type="PROSITE" id="PS51677"/>
    </source>
</evidence>
<dbReference type="GO" id="GO:0016810">
    <property type="term" value="F:hydrolase activity, acting on carbon-nitrogen (but not peptide) bonds"/>
    <property type="evidence" value="ECO:0007669"/>
    <property type="project" value="InterPro"/>
</dbReference>
<dbReference type="PROSITE" id="PS51677">
    <property type="entry name" value="NODB"/>
    <property type="match status" value="1"/>
</dbReference>
<dbReference type="CDD" id="cd10918">
    <property type="entry name" value="CE4_NodB_like_5s_6s"/>
    <property type="match status" value="1"/>
</dbReference>
<dbReference type="GO" id="GO:0005975">
    <property type="term" value="P:carbohydrate metabolic process"/>
    <property type="evidence" value="ECO:0007669"/>
    <property type="project" value="InterPro"/>
</dbReference>
<protein>
    <recommendedName>
        <fullName evidence="3">NodB homology domain-containing protein</fullName>
    </recommendedName>
</protein>
<dbReference type="SUPFAM" id="SSF88713">
    <property type="entry name" value="Glycoside hydrolase/deacetylase"/>
    <property type="match status" value="1"/>
</dbReference>
<keyword evidence="2" id="KW-0732">Signal</keyword>
<dbReference type="Proteomes" id="UP000189739">
    <property type="component" value="Unassembled WGS sequence"/>
</dbReference>
<keyword evidence="5" id="KW-1185">Reference proteome</keyword>